<dbReference type="Pfam" id="PF18701">
    <property type="entry name" value="DUF5641"/>
    <property type="match status" value="1"/>
</dbReference>
<dbReference type="InterPro" id="IPR040676">
    <property type="entry name" value="DUF5641"/>
</dbReference>
<dbReference type="InterPro" id="IPR001584">
    <property type="entry name" value="Integrase_cat-core"/>
</dbReference>
<dbReference type="GO" id="GO:0071897">
    <property type="term" value="P:DNA biosynthetic process"/>
    <property type="evidence" value="ECO:0007669"/>
    <property type="project" value="UniProtKB-ARBA"/>
</dbReference>
<accession>A0A1B6MT91</accession>
<evidence type="ECO:0000313" key="3">
    <source>
        <dbReference type="EMBL" id="JAT39152.1"/>
    </source>
</evidence>
<protein>
    <recommendedName>
        <fullName evidence="2">Integrase catalytic domain-containing protein</fullName>
    </recommendedName>
</protein>
<dbReference type="Gene3D" id="3.30.70.270">
    <property type="match status" value="1"/>
</dbReference>
<feature type="non-terminal residue" evidence="3">
    <location>
        <position position="1"/>
    </location>
</feature>
<dbReference type="InterPro" id="IPR012337">
    <property type="entry name" value="RNaseH-like_sf"/>
</dbReference>
<dbReference type="EMBL" id="GEBQ01000825">
    <property type="protein sequence ID" value="JAT39152.1"/>
    <property type="molecule type" value="Transcribed_RNA"/>
</dbReference>
<dbReference type="Pfam" id="PF05380">
    <property type="entry name" value="Peptidase_A17"/>
    <property type="match status" value="1"/>
</dbReference>
<dbReference type="InterPro" id="IPR041588">
    <property type="entry name" value="Integrase_H2C2"/>
</dbReference>
<organism evidence="3">
    <name type="scientific">Graphocephala atropunctata</name>
    <dbReference type="NCBI Taxonomy" id="36148"/>
    <lineage>
        <taxon>Eukaryota</taxon>
        <taxon>Metazoa</taxon>
        <taxon>Ecdysozoa</taxon>
        <taxon>Arthropoda</taxon>
        <taxon>Hexapoda</taxon>
        <taxon>Insecta</taxon>
        <taxon>Pterygota</taxon>
        <taxon>Neoptera</taxon>
        <taxon>Paraneoptera</taxon>
        <taxon>Hemiptera</taxon>
        <taxon>Auchenorrhyncha</taxon>
        <taxon>Membracoidea</taxon>
        <taxon>Cicadellidae</taxon>
        <taxon>Cicadellinae</taxon>
        <taxon>Cicadellini</taxon>
        <taxon>Graphocephala</taxon>
    </lineage>
</organism>
<feature type="domain" description="Integrase catalytic" evidence="2">
    <location>
        <begin position="1329"/>
        <end position="1522"/>
    </location>
</feature>
<dbReference type="Pfam" id="PF17921">
    <property type="entry name" value="Integrase_H2C2"/>
    <property type="match status" value="1"/>
</dbReference>
<dbReference type="PANTHER" id="PTHR47331:SF5">
    <property type="entry name" value="RIBONUCLEASE H"/>
    <property type="match status" value="1"/>
</dbReference>
<reference evidence="3" key="1">
    <citation type="submission" date="2015-11" db="EMBL/GenBank/DDBJ databases">
        <title>De novo transcriptome assembly of four potential Pierce s Disease insect vectors from Arizona vineyards.</title>
        <authorList>
            <person name="Tassone E.E."/>
        </authorList>
    </citation>
    <scope>NUCLEOTIDE SEQUENCE</scope>
</reference>
<dbReference type="InterPro" id="IPR000477">
    <property type="entry name" value="RT_dom"/>
</dbReference>
<dbReference type="SUPFAM" id="SSF53098">
    <property type="entry name" value="Ribonuclease H-like"/>
    <property type="match status" value="1"/>
</dbReference>
<dbReference type="SUPFAM" id="SSF56672">
    <property type="entry name" value="DNA/RNA polymerases"/>
    <property type="match status" value="1"/>
</dbReference>
<dbReference type="Gene3D" id="3.30.420.10">
    <property type="entry name" value="Ribonuclease H-like superfamily/Ribonuclease H"/>
    <property type="match status" value="1"/>
</dbReference>
<dbReference type="InterPro" id="IPR043502">
    <property type="entry name" value="DNA/RNA_pol_sf"/>
</dbReference>
<feature type="compositionally biased region" description="Low complexity" evidence="1">
    <location>
        <begin position="197"/>
        <end position="217"/>
    </location>
</feature>
<dbReference type="PANTHER" id="PTHR47331">
    <property type="entry name" value="PHD-TYPE DOMAIN-CONTAINING PROTEIN"/>
    <property type="match status" value="1"/>
</dbReference>
<dbReference type="InterPro" id="IPR043128">
    <property type="entry name" value="Rev_trsase/Diguanyl_cyclase"/>
</dbReference>
<evidence type="ECO:0000256" key="1">
    <source>
        <dbReference type="SAM" id="MobiDB-lite"/>
    </source>
</evidence>
<dbReference type="InterPro" id="IPR008042">
    <property type="entry name" value="Retrotrans_Pao"/>
</dbReference>
<sequence>THEVNKLRPKLPPIDIPKFKGDLEKFPAFKSLFDTLVHETELAPIQKFSFLKSYLEYPALSVIDSFNFKEDNYQAAYDKLVERYTDKRLVGTHYLNKLMQFKPLTNGSPHQLRQFIDVFCVQYESLKALNIPDLADFVVFNLALKVLDPDTKRLFEDKHSKKEFPTFMDLSLFVTEQHKVASIVQAPSVSKLSTNPSYASSNVKSSKSSKQSLFTKSNVSNTQVPKGNLPQGKRTETYNVNVKCSLCQREHRISSCDKFVALNPQERLETATNLKLCYACLGSHLRSNCKSKFSCRTCKSKSHHSLLHCDQPQMPQSSNEPNNSLLVSNQCTSSTEATTNALSCHVKSPVSSHNSPTIGLLGTVQCRVLSSSGDWEKCRAVIDPASESSFITESLVQTLRLPRKKYSVDVVGVGSSSFSNNRGCVTCSIVPLHNEDPMLSVEAIVLKTISSHMPKVKLDSSLRNRFSNCQLADPEFDKPGPIDLLLGVQHFSDILSDNCAHIKGSPAALDTVFGFIIFGKVPSLHKSPISTTMFTHTPPLEDMLRRFWESEEPSHVILKTDNETQCEKFFLETTTRDSHGRYQVSLPFKDTTPPENLGSTRHVAHKRLLSLEKRLSKTPDFKQQYNANLEDYVTQGHMRPTSTNVDYLLTHHGVVKESTTTHVRVVFNASEKSNIGKSLNDFLLSGPKLQSDISQILLSFRMNPVALTCDIKQMYRCILLNPQDVQYTHILWRNDVNIPITEWELTTLPFGLTCSPYLAQQTIKQLVVDEGENFPNASKVLTSNIYVDDIVCAVPSENEAIELYNELTDLLGKGGFSLRKYSSNNVGVLSQIPDDHQESPVSFESSNCVKLLGFLWDPTSDEFGYKFSCENPVTTKRGVLSQVARIYDINGYLTPVTLWIKYFIQRLWLAGLDWDESLPQSLAQLWLQFTSQLHEIEKIRIPRYISFNDPKKITIIGFCDASEKGYGACVYIRVQSAENHIQVNLLKSKSKVAPLKPVTIPRLELNGALLLSRVMGSLKDFLSTQSISEVICFTDSTTVLSWLHTPPHQLKTYVSNRVVEIVQVLPPSVWKHIPGTNNPADLASRGLFPSQLVKNEHWWYGPKFLQTPYSQWPQSSITVIDPIPERKPESLSLISQDKGNDSVIESLLQSYSSFTKVQRVLAYVLRFVSNVRSKVNERRFGELIHSELNNALKKCIQFTQEKYYSQEIICIKNSKPIKGFVKHLTPFLCNEGYLMVGGRLAQAPISSHRKHPYLIPRKSRLAELICAHYHMLTLHGGPQLMQSLIQRKFWIPGIRYLLRSVVFKCMNCYRFKAKPLEPLMSDVPRFRFKTIRPFVNTGVDLTGPFLCKESTRRNAKTYKCWIVMFICLSTRAVYIDLVSELSTAAFLSSLDRFISRRGVPSTMYSDQGTNFVGAARELKDIYEVLKQGNDHIKSYCEERKISWQFNPPSAPNFGGSWESAIKSMKHHLKRVIADRPLSYEEYLTLLAKIEAILNSRPLCPVSSSPSDGFDYLTPGHFLVGAPVLLSRPDQDLSNQPINFRLRWQLLSRSIQKVWQRWSQEYFHTLMQRPKWESSTPNLTPGKMILLSEKNLPPTLWAIGRVIEVYPGNDGVVRVAKIKTAKGTFTRPVNKLCLLPFQD</sequence>
<dbReference type="GO" id="GO:0003676">
    <property type="term" value="F:nucleic acid binding"/>
    <property type="evidence" value="ECO:0007669"/>
    <property type="project" value="InterPro"/>
</dbReference>
<dbReference type="Pfam" id="PF03564">
    <property type="entry name" value="DUF1759"/>
    <property type="match status" value="1"/>
</dbReference>
<dbReference type="GO" id="GO:0042575">
    <property type="term" value="C:DNA polymerase complex"/>
    <property type="evidence" value="ECO:0007669"/>
    <property type="project" value="UniProtKB-ARBA"/>
</dbReference>
<dbReference type="PROSITE" id="PS50994">
    <property type="entry name" value="INTEGRASE"/>
    <property type="match status" value="1"/>
</dbReference>
<dbReference type="InterPro" id="IPR036397">
    <property type="entry name" value="RNaseH_sf"/>
</dbReference>
<gene>
    <name evidence="3" type="ORF">g.49607</name>
</gene>
<proteinExistence type="predicted"/>
<dbReference type="Pfam" id="PF00078">
    <property type="entry name" value="RVT_1"/>
    <property type="match status" value="1"/>
</dbReference>
<dbReference type="InterPro" id="IPR005312">
    <property type="entry name" value="DUF1759"/>
</dbReference>
<name>A0A1B6MT91_9HEMI</name>
<dbReference type="Gene3D" id="3.10.10.10">
    <property type="entry name" value="HIV Type 1 Reverse Transcriptase, subunit A, domain 1"/>
    <property type="match status" value="1"/>
</dbReference>
<dbReference type="GO" id="GO:0015074">
    <property type="term" value="P:DNA integration"/>
    <property type="evidence" value="ECO:0007669"/>
    <property type="project" value="InterPro"/>
</dbReference>
<evidence type="ECO:0000259" key="2">
    <source>
        <dbReference type="PROSITE" id="PS50994"/>
    </source>
</evidence>
<feature type="region of interest" description="Disordered" evidence="1">
    <location>
        <begin position="191"/>
        <end position="233"/>
    </location>
</feature>